<dbReference type="EMBL" id="UINC01101446">
    <property type="protein sequence ID" value="SVC62271.1"/>
    <property type="molecule type" value="Genomic_DNA"/>
</dbReference>
<dbReference type="PROSITE" id="PS50405">
    <property type="entry name" value="GST_CTER"/>
    <property type="match status" value="1"/>
</dbReference>
<dbReference type="Gene3D" id="1.20.1050.10">
    <property type="match status" value="1"/>
</dbReference>
<gene>
    <name evidence="3" type="ORF">METZ01_LOCUS315125</name>
</gene>
<name>A0A382NRS8_9ZZZZ</name>
<dbReference type="Pfam" id="PF00043">
    <property type="entry name" value="GST_C"/>
    <property type="match status" value="1"/>
</dbReference>
<evidence type="ECO:0000259" key="1">
    <source>
        <dbReference type="PROSITE" id="PS50404"/>
    </source>
</evidence>
<evidence type="ECO:0000259" key="2">
    <source>
        <dbReference type="PROSITE" id="PS50405"/>
    </source>
</evidence>
<feature type="non-terminal residue" evidence="3">
    <location>
        <position position="1"/>
    </location>
</feature>
<dbReference type="InterPro" id="IPR040079">
    <property type="entry name" value="Glutathione_S-Trfase"/>
</dbReference>
<dbReference type="InterPro" id="IPR036249">
    <property type="entry name" value="Thioredoxin-like_sf"/>
</dbReference>
<sequence>WACTELDLEYNLTLASATMGDQGHISRGHAPYGIVDTAAYQVMNPNSTVPMIKDGSYTLWESNAIVAYLAMEYGAMTLYQNDSRVFSRSIQWMAWTNEHLEPPLHTLVMELVRLVETLRSPEAVEPARVEIGRWLEVLDRHLINQPYVCGDTFTLGDITTGASVYRAHLFDACPPCLSNITKWQKTLSKRNGFSRHVAPREFHLG</sequence>
<dbReference type="SFLD" id="SFLDS00019">
    <property type="entry name" value="Glutathione_Transferase_(cytos"/>
    <property type="match status" value="1"/>
</dbReference>
<dbReference type="PROSITE" id="PS50404">
    <property type="entry name" value="GST_NTER"/>
    <property type="match status" value="1"/>
</dbReference>
<dbReference type="InterPro" id="IPR036282">
    <property type="entry name" value="Glutathione-S-Trfase_C_sf"/>
</dbReference>
<protein>
    <recommendedName>
        <fullName evidence="4">GST N-terminal domain-containing protein</fullName>
    </recommendedName>
</protein>
<organism evidence="3">
    <name type="scientific">marine metagenome</name>
    <dbReference type="NCBI Taxonomy" id="408172"/>
    <lineage>
        <taxon>unclassified sequences</taxon>
        <taxon>metagenomes</taxon>
        <taxon>ecological metagenomes</taxon>
    </lineage>
</organism>
<reference evidence="3" key="1">
    <citation type="submission" date="2018-05" db="EMBL/GenBank/DDBJ databases">
        <authorList>
            <person name="Lanie J.A."/>
            <person name="Ng W.-L."/>
            <person name="Kazmierczak K.M."/>
            <person name="Andrzejewski T.M."/>
            <person name="Davidsen T.M."/>
            <person name="Wayne K.J."/>
            <person name="Tettelin H."/>
            <person name="Glass J.I."/>
            <person name="Rusch D."/>
            <person name="Podicherti R."/>
            <person name="Tsui H.-C.T."/>
            <person name="Winkler M.E."/>
        </authorList>
    </citation>
    <scope>NUCLEOTIDE SEQUENCE</scope>
</reference>
<dbReference type="SUPFAM" id="SSF47616">
    <property type="entry name" value="GST C-terminal domain-like"/>
    <property type="match status" value="1"/>
</dbReference>
<dbReference type="InterPro" id="IPR010987">
    <property type="entry name" value="Glutathione-S-Trfase_C-like"/>
</dbReference>
<dbReference type="PANTHER" id="PTHR44051">
    <property type="entry name" value="GLUTATHIONE S-TRANSFERASE-RELATED"/>
    <property type="match status" value="1"/>
</dbReference>
<feature type="domain" description="GST N-terminal" evidence="1">
    <location>
        <begin position="1"/>
        <end position="77"/>
    </location>
</feature>
<accession>A0A382NRS8</accession>
<dbReference type="PANTHER" id="PTHR44051:SF19">
    <property type="entry name" value="DISULFIDE-BOND OXIDOREDUCTASE YFCG"/>
    <property type="match status" value="1"/>
</dbReference>
<evidence type="ECO:0000313" key="3">
    <source>
        <dbReference type="EMBL" id="SVC62271.1"/>
    </source>
</evidence>
<proteinExistence type="predicted"/>
<dbReference type="Gene3D" id="3.40.30.10">
    <property type="entry name" value="Glutaredoxin"/>
    <property type="match status" value="1"/>
</dbReference>
<dbReference type="InterPro" id="IPR004046">
    <property type="entry name" value="GST_C"/>
</dbReference>
<dbReference type="InterPro" id="IPR004045">
    <property type="entry name" value="Glutathione_S-Trfase_N"/>
</dbReference>
<dbReference type="AlphaFoldDB" id="A0A382NRS8"/>
<dbReference type="SUPFAM" id="SSF52833">
    <property type="entry name" value="Thioredoxin-like"/>
    <property type="match status" value="1"/>
</dbReference>
<dbReference type="SFLD" id="SFLDG00358">
    <property type="entry name" value="Main_(cytGST)"/>
    <property type="match status" value="1"/>
</dbReference>
<feature type="domain" description="GST C-terminal" evidence="2">
    <location>
        <begin position="82"/>
        <end position="205"/>
    </location>
</feature>
<evidence type="ECO:0008006" key="4">
    <source>
        <dbReference type="Google" id="ProtNLM"/>
    </source>
</evidence>
<dbReference type="Pfam" id="PF02798">
    <property type="entry name" value="GST_N"/>
    <property type="match status" value="1"/>
</dbReference>